<dbReference type="AlphaFoldDB" id="A0A443RWK7"/>
<sequence>MDKPFVNAWTEFGELEYICVGIANGVSYWDAEPFYKSDFKDWLEYDDFVTYPFGPRPLRRILKAKKELEYFKELLEAEQVTVASVTEFEEDIKVDLQRKRSYLSVPKNAKEDKRISKHKTETCRPPDERVDFEIKTPWFTNKTQVGFACPRDVITTLGNTVLECATSY</sequence>
<feature type="non-terminal residue" evidence="1">
    <location>
        <position position="168"/>
    </location>
</feature>
<dbReference type="EMBL" id="NCKV01024285">
    <property type="protein sequence ID" value="RWS19620.1"/>
    <property type="molecule type" value="Genomic_DNA"/>
</dbReference>
<dbReference type="Proteomes" id="UP000288716">
    <property type="component" value="Unassembled WGS sequence"/>
</dbReference>
<evidence type="ECO:0000313" key="2">
    <source>
        <dbReference type="Proteomes" id="UP000288716"/>
    </source>
</evidence>
<dbReference type="VEuPathDB" id="VectorBase:LDEU012420"/>
<reference evidence="1 2" key="1">
    <citation type="journal article" date="2018" name="Gigascience">
        <title>Genomes of trombidid mites reveal novel predicted allergens and laterally-transferred genes associated with secondary metabolism.</title>
        <authorList>
            <person name="Dong X."/>
            <person name="Chaisiri K."/>
            <person name="Xia D."/>
            <person name="Armstrong S.D."/>
            <person name="Fang Y."/>
            <person name="Donnelly M.J."/>
            <person name="Kadowaki T."/>
            <person name="McGarry J.W."/>
            <person name="Darby A.C."/>
            <person name="Makepeace B.L."/>
        </authorList>
    </citation>
    <scope>NUCLEOTIDE SEQUENCE [LARGE SCALE GENOMIC DNA]</scope>
    <source>
        <strain evidence="1">UoL-UT</strain>
    </source>
</reference>
<organism evidence="1 2">
    <name type="scientific">Leptotrombidium deliense</name>
    <dbReference type="NCBI Taxonomy" id="299467"/>
    <lineage>
        <taxon>Eukaryota</taxon>
        <taxon>Metazoa</taxon>
        <taxon>Ecdysozoa</taxon>
        <taxon>Arthropoda</taxon>
        <taxon>Chelicerata</taxon>
        <taxon>Arachnida</taxon>
        <taxon>Acari</taxon>
        <taxon>Acariformes</taxon>
        <taxon>Trombidiformes</taxon>
        <taxon>Prostigmata</taxon>
        <taxon>Anystina</taxon>
        <taxon>Parasitengona</taxon>
        <taxon>Trombiculoidea</taxon>
        <taxon>Trombiculidae</taxon>
        <taxon>Leptotrombidium</taxon>
    </lineage>
</organism>
<accession>A0A443RWK7</accession>
<protein>
    <submittedName>
        <fullName evidence="1">Uncharacterized protein</fullName>
    </submittedName>
</protein>
<name>A0A443RWK7_9ACAR</name>
<keyword evidence="2" id="KW-1185">Reference proteome</keyword>
<proteinExistence type="predicted"/>
<dbReference type="Gene3D" id="3.75.10.10">
    <property type="entry name" value="L-arginine/glycine Amidinotransferase, Chain A"/>
    <property type="match status" value="1"/>
</dbReference>
<comment type="caution">
    <text evidence="1">The sequence shown here is derived from an EMBL/GenBank/DDBJ whole genome shotgun (WGS) entry which is preliminary data.</text>
</comment>
<gene>
    <name evidence="1" type="ORF">B4U80_12254</name>
</gene>
<dbReference type="SUPFAM" id="SSF55909">
    <property type="entry name" value="Pentein"/>
    <property type="match status" value="1"/>
</dbReference>
<evidence type="ECO:0000313" key="1">
    <source>
        <dbReference type="EMBL" id="RWS19620.1"/>
    </source>
</evidence>